<dbReference type="EMBL" id="NJGD01000010">
    <property type="protein sequence ID" value="PJR13389.1"/>
    <property type="molecule type" value="Genomic_DNA"/>
</dbReference>
<dbReference type="Pfam" id="PF00561">
    <property type="entry name" value="Abhydrolase_1"/>
    <property type="match status" value="1"/>
</dbReference>
<comment type="caution">
    <text evidence="2">The sequence shown here is derived from an EMBL/GenBank/DDBJ whole genome shotgun (WGS) entry which is preliminary data.</text>
</comment>
<dbReference type="PRINTS" id="PR00111">
    <property type="entry name" value="ABHYDROLASE"/>
</dbReference>
<organism evidence="2 3">
    <name type="scientific">Rhizobium meliloti</name>
    <name type="common">Ensifer meliloti</name>
    <name type="synonym">Sinorhizobium meliloti</name>
    <dbReference type="NCBI Taxonomy" id="382"/>
    <lineage>
        <taxon>Bacteria</taxon>
        <taxon>Pseudomonadati</taxon>
        <taxon>Pseudomonadota</taxon>
        <taxon>Alphaproteobacteria</taxon>
        <taxon>Hyphomicrobiales</taxon>
        <taxon>Rhizobiaceae</taxon>
        <taxon>Sinorhizobium/Ensifer group</taxon>
        <taxon>Sinorhizobium</taxon>
    </lineage>
</organism>
<dbReference type="RefSeq" id="WP_100673366.1">
    <property type="nucleotide sequence ID" value="NZ_NJGD01000010.1"/>
</dbReference>
<dbReference type="GO" id="GO:0016787">
    <property type="term" value="F:hydrolase activity"/>
    <property type="evidence" value="ECO:0007669"/>
    <property type="project" value="UniProtKB-KW"/>
</dbReference>
<dbReference type="InterPro" id="IPR029058">
    <property type="entry name" value="AB_hydrolase_fold"/>
</dbReference>
<feature type="domain" description="AB hydrolase-1" evidence="1">
    <location>
        <begin position="29"/>
        <end position="244"/>
    </location>
</feature>
<dbReference type="Gene3D" id="3.40.50.1820">
    <property type="entry name" value="alpha/beta hydrolase"/>
    <property type="match status" value="1"/>
</dbReference>
<evidence type="ECO:0000313" key="2">
    <source>
        <dbReference type="EMBL" id="PJR13389.1"/>
    </source>
</evidence>
<dbReference type="Proteomes" id="UP000231987">
    <property type="component" value="Unassembled WGS sequence"/>
</dbReference>
<evidence type="ECO:0000313" key="3">
    <source>
        <dbReference type="Proteomes" id="UP000231987"/>
    </source>
</evidence>
<keyword evidence="2" id="KW-0378">Hydrolase</keyword>
<dbReference type="PANTHER" id="PTHR43433">
    <property type="entry name" value="HYDROLASE, ALPHA/BETA FOLD FAMILY PROTEIN"/>
    <property type="match status" value="1"/>
</dbReference>
<dbReference type="InterPro" id="IPR050471">
    <property type="entry name" value="AB_hydrolase"/>
</dbReference>
<reference evidence="2 3" key="1">
    <citation type="submission" date="2017-06" db="EMBL/GenBank/DDBJ databases">
        <title>Ensifer strains isolated from leguminous trees and herbs display diverse denitrification phenotypes with some acting as strong N2O sinks.</title>
        <authorList>
            <person name="Woliy K."/>
            <person name="Mania D."/>
            <person name="Bakken L.R."/>
            <person name="Frostegard A."/>
        </authorList>
    </citation>
    <scope>NUCLEOTIDE SEQUENCE [LARGE SCALE GENOMIC DNA]</scope>
    <source>
        <strain evidence="2 3">AC50a</strain>
    </source>
</reference>
<protein>
    <submittedName>
        <fullName evidence="2">Lactone hydrolase</fullName>
    </submittedName>
</protein>
<dbReference type="AlphaFoldDB" id="A0A2J0YYN7"/>
<name>A0A2J0YYN7_RHIML</name>
<accession>A0A2J0YYN7</accession>
<proteinExistence type="predicted"/>
<evidence type="ECO:0000259" key="1">
    <source>
        <dbReference type="Pfam" id="PF00561"/>
    </source>
</evidence>
<dbReference type="SUPFAM" id="SSF53474">
    <property type="entry name" value="alpha/beta-Hydrolases"/>
    <property type="match status" value="1"/>
</dbReference>
<gene>
    <name evidence="2" type="ORF">CEJ86_21830</name>
</gene>
<sequence>MNNNGHSSATARDGTRLSYRVVNGSGDGRVVLVHSLAMDKTFWESTVAALEGYADALILDCRGHGASDKPAGPYTVELFADDVADLMDHVGWKSAVVAGASMGGCVALAFAANYPERVEALGLFDTTAWYGEEAPKAWAERADKALAEGMGALVGFQKTRWFSDDFREANPDVVEKAINVFLQNELPAYAATCAMLGNVDLRAHLPKFNFPCRVAVGTEDYATPPEMARYMAENIPGASLFIMEYVRHFTPLEVPSTIAGHLKELIEASASRARG</sequence>
<dbReference type="InterPro" id="IPR000073">
    <property type="entry name" value="AB_hydrolase_1"/>
</dbReference>
<dbReference type="PANTHER" id="PTHR43433:SF1">
    <property type="entry name" value="BLL5160 PROTEIN"/>
    <property type="match status" value="1"/>
</dbReference>